<dbReference type="OrthoDB" id="3778591at2"/>
<keyword evidence="1" id="KW-0472">Membrane</keyword>
<feature type="transmembrane region" description="Helical" evidence="1">
    <location>
        <begin position="206"/>
        <end position="224"/>
    </location>
</feature>
<feature type="transmembrane region" description="Helical" evidence="1">
    <location>
        <begin position="183"/>
        <end position="199"/>
    </location>
</feature>
<sequence>MPSRLTSRPALTVGMLALLALLAWLPVLWIGPTADESGYLMIARQWSHGSSLYGDYWVDRPPLLLILFSLAAAGGGTTALRLLGMTAVVVSVLLAARIGRLAAPADRTAPVVGAATATVFLADPLFGRGAVNGELLALPLVLSGLTALLEARARPGRRGATAWWAAAGAAAAGAALVKQNFVDVFLVAAVLLLVPVAGVRRLRAAAALVAGAAGVVTGVLAYAASRGTDPAGLWEAVVVFRVDAGRVIDAAASGATPLRAARLGLVLAVSGGLALLVLGARRLLRAPTPDGLDLRLAAVVLVTWEVVAMAAGGSYWLHYLTGIVPGLVVLTTVAADGPAAAQASWRRWRTRLLGWATAVTAVALVVVALFPVPTKERVAAYLDDHAHRGDTAVVAFGKPDILYGAGLDSPYPLLWSLPVRVLDPHLLRLGRVLASPDRPTWVVAGRAGLSGWGLTPARRVLDTFERHYRAVAEVDDMVIYLVRARGAAS</sequence>
<name>A0A2R7YX57_9ACTN</name>
<accession>A0A2R7YX57</accession>
<protein>
    <recommendedName>
        <fullName evidence="4">Glycosyltransferase RgtA/B/C/D-like domain-containing protein</fullName>
    </recommendedName>
</protein>
<keyword evidence="1" id="KW-1133">Transmembrane helix</keyword>
<gene>
    <name evidence="2" type="ORF">C7S10_15195</name>
</gene>
<feature type="transmembrane region" description="Helical" evidence="1">
    <location>
        <begin position="63"/>
        <end position="96"/>
    </location>
</feature>
<keyword evidence="1" id="KW-0812">Transmembrane</keyword>
<proteinExistence type="predicted"/>
<keyword evidence="3" id="KW-1185">Reference proteome</keyword>
<dbReference type="AlphaFoldDB" id="A0A2R7YX57"/>
<evidence type="ECO:0008006" key="4">
    <source>
        <dbReference type="Google" id="ProtNLM"/>
    </source>
</evidence>
<feature type="transmembrane region" description="Helical" evidence="1">
    <location>
        <begin position="12"/>
        <end position="31"/>
    </location>
</feature>
<dbReference type="RefSeq" id="WP_108345267.1">
    <property type="nucleotide sequence ID" value="NZ_PYXZ01000006.1"/>
</dbReference>
<feature type="transmembrane region" description="Helical" evidence="1">
    <location>
        <begin position="296"/>
        <end position="317"/>
    </location>
</feature>
<feature type="transmembrane region" description="Helical" evidence="1">
    <location>
        <begin position="161"/>
        <end position="177"/>
    </location>
</feature>
<dbReference type="EMBL" id="PYXZ01000006">
    <property type="protein sequence ID" value="PUA80459.1"/>
    <property type="molecule type" value="Genomic_DNA"/>
</dbReference>
<reference evidence="2 3" key="1">
    <citation type="submission" date="2018-03" db="EMBL/GenBank/DDBJ databases">
        <authorList>
            <person name="Keele B.F."/>
        </authorList>
    </citation>
    <scope>NUCLEOTIDE SEQUENCE [LARGE SCALE GENOMIC DNA]</scope>
    <source>
        <strain evidence="2 3">IB-3</strain>
    </source>
</reference>
<evidence type="ECO:0000313" key="3">
    <source>
        <dbReference type="Proteomes" id="UP000244867"/>
    </source>
</evidence>
<evidence type="ECO:0000313" key="2">
    <source>
        <dbReference type="EMBL" id="PUA80459.1"/>
    </source>
</evidence>
<feature type="transmembrane region" description="Helical" evidence="1">
    <location>
        <begin position="352"/>
        <end position="372"/>
    </location>
</feature>
<comment type="caution">
    <text evidence="2">The sequence shown here is derived from an EMBL/GenBank/DDBJ whole genome shotgun (WGS) entry which is preliminary data.</text>
</comment>
<feature type="transmembrane region" description="Helical" evidence="1">
    <location>
        <begin position="323"/>
        <end position="340"/>
    </location>
</feature>
<organism evidence="2 3">
    <name type="scientific">Nocardioides currus</name>
    <dbReference type="NCBI Taxonomy" id="2133958"/>
    <lineage>
        <taxon>Bacteria</taxon>
        <taxon>Bacillati</taxon>
        <taxon>Actinomycetota</taxon>
        <taxon>Actinomycetes</taxon>
        <taxon>Propionibacteriales</taxon>
        <taxon>Nocardioidaceae</taxon>
        <taxon>Nocardioides</taxon>
    </lineage>
</organism>
<feature type="transmembrane region" description="Helical" evidence="1">
    <location>
        <begin position="263"/>
        <end position="284"/>
    </location>
</feature>
<evidence type="ECO:0000256" key="1">
    <source>
        <dbReference type="SAM" id="Phobius"/>
    </source>
</evidence>
<dbReference type="Proteomes" id="UP000244867">
    <property type="component" value="Unassembled WGS sequence"/>
</dbReference>